<dbReference type="HOGENOM" id="CLU_349068_0_0_9"/>
<dbReference type="AlphaFoldDB" id="R4K2J7"/>
<dbReference type="PANTHER" id="PTHR21525">
    <property type="entry name" value="MOTILE SPERM PROTEIN"/>
    <property type="match status" value="1"/>
</dbReference>
<dbReference type="KEGG" id="cpas:Clopa_1908"/>
<keyword evidence="1" id="KW-1133">Transmembrane helix</keyword>
<dbReference type="CDD" id="cd13402">
    <property type="entry name" value="LT_TF-like"/>
    <property type="match status" value="1"/>
</dbReference>
<name>R4K2J7_CLOPA</name>
<dbReference type="PANTHER" id="PTHR21525:SF9">
    <property type="entry name" value="CHANNEL_COLICIN DOMAIN-CONTAINING PROTEIN"/>
    <property type="match status" value="1"/>
</dbReference>
<dbReference type="InterPro" id="IPR023346">
    <property type="entry name" value="Lysozyme-like_dom_sf"/>
</dbReference>
<proteinExistence type="predicted"/>
<evidence type="ECO:0000313" key="3">
    <source>
        <dbReference type="EMBL" id="AGK96808.1"/>
    </source>
</evidence>
<dbReference type="Pfam" id="PF01464">
    <property type="entry name" value="SLT"/>
    <property type="match status" value="1"/>
</dbReference>
<protein>
    <submittedName>
        <fullName evidence="3">SLT domain protein</fullName>
    </submittedName>
</protein>
<dbReference type="eggNOG" id="COG5412">
    <property type="taxonomic scope" value="Bacteria"/>
</dbReference>
<dbReference type="InterPro" id="IPR016024">
    <property type="entry name" value="ARM-type_fold"/>
</dbReference>
<keyword evidence="1" id="KW-0472">Membrane</keyword>
<evidence type="ECO:0000259" key="2">
    <source>
        <dbReference type="Pfam" id="PF01464"/>
    </source>
</evidence>
<evidence type="ECO:0000313" key="4">
    <source>
        <dbReference type="Proteomes" id="UP000013523"/>
    </source>
</evidence>
<dbReference type="InterPro" id="IPR008258">
    <property type="entry name" value="Transglycosylase_SLT_dom_1"/>
</dbReference>
<sequence length="856" mass="91514">MADNGLALNIPINAITEGFNKSMQGLKDNVNGAMGGLKSGLDTTREAMGAVGIMAFGYLDGAIKSASAAQQSTVQLQGLLKNQGIAFQDTKKDIDNFTSGITKMSTYSAGEAKNALDNLTMKGMKYSDSLKSTSALSNLAAGTNMDLTSASNLLAQAYNGKYTQLMKLGIVTKEQVKNGISYQQVLDDVNKRFSGSSQAQMNTYAGEMKILSNNMAGMKTAIGSALLPVLTNMMETINKGITPVINFIKAHSQMSAVILSSVAVIGTLIGGFSLFQKVIGILGPSVQGIVGLIGGLTLPVAGVIAGIGLLVLAYNKNFGGLQTFLNGVFKNISIIFNTFTGDMKKGMSLPQALSDAFTKAFGSQAGKNVSKFFTDLQIIWNDLQNTAKKVWPQIYAVIQDAFKGIQVIWNTILKPVLTFIIQQMGQVVQWVQANWPLISQTIQTIMNDIVTVIKVAMAILKPIWELGWNIIKNIVPPIFNLIKDTISTVIHVIEDILKLAMDLINGNWKAAWNDVCNIVKDVFGGAKKIISDILDSIGGVFKGMGQTAMSWGHDLIHSIMDGLEHAKDDIVNTVKGVAGKVVDTFKSIFGIHSPSTVMYDIGGHLVQGLINGFSKNDITSFVKGWGGSVMSSVQTSMGGNVTDWLTQAIQATGQSMSTLPALLQIAQHESGGDPNSVNNWDSNAKAGTPSKGLMQVIDPTFKEYMMVGHNNILNPIDNAIAAIRYMIGRYGSVNNVPGVKSLMAGGAYQGYADGTLNSTKGLHMYGERGIELGWSNGGDGVLNNINTTALLNTPAILQNLTGAIQALTSNQVNKQPSATTNNNNKSVNIYVDNMNVQDKGDEQTTLQQLQFMAPLT</sequence>
<evidence type="ECO:0000256" key="1">
    <source>
        <dbReference type="SAM" id="Phobius"/>
    </source>
</evidence>
<feature type="transmembrane region" description="Helical" evidence="1">
    <location>
        <begin position="287"/>
        <end position="314"/>
    </location>
</feature>
<feature type="transmembrane region" description="Helical" evidence="1">
    <location>
        <begin position="254"/>
        <end position="275"/>
    </location>
</feature>
<dbReference type="EMBL" id="CP003261">
    <property type="protein sequence ID" value="AGK96808.1"/>
    <property type="molecule type" value="Genomic_DNA"/>
</dbReference>
<dbReference type="eggNOG" id="COG3953">
    <property type="taxonomic scope" value="Bacteria"/>
</dbReference>
<feature type="domain" description="Transglycosylase SLT" evidence="2">
    <location>
        <begin position="649"/>
        <end position="749"/>
    </location>
</feature>
<dbReference type="STRING" id="86416.Clopa_1908"/>
<dbReference type="OrthoDB" id="1677957at2"/>
<dbReference type="Proteomes" id="UP000013523">
    <property type="component" value="Chromosome"/>
</dbReference>
<dbReference type="SUPFAM" id="SSF53955">
    <property type="entry name" value="Lysozyme-like"/>
    <property type="match status" value="1"/>
</dbReference>
<accession>R4K2J7</accession>
<dbReference type="SUPFAM" id="SSF48371">
    <property type="entry name" value="ARM repeat"/>
    <property type="match status" value="1"/>
</dbReference>
<dbReference type="Gene3D" id="1.10.530.10">
    <property type="match status" value="1"/>
</dbReference>
<dbReference type="RefSeq" id="WP_015615126.1">
    <property type="nucleotide sequence ID" value="NC_021182.1"/>
</dbReference>
<keyword evidence="4" id="KW-1185">Reference proteome</keyword>
<reference evidence="3 4" key="1">
    <citation type="submission" date="2012-01" db="EMBL/GenBank/DDBJ databases">
        <title>Complete sequence of chromosome of Clostridium pasteurianum BC1.</title>
        <authorList>
            <consortium name="US DOE Joint Genome Institute"/>
            <person name="Lucas S."/>
            <person name="Han J."/>
            <person name="Lapidus A."/>
            <person name="Cheng J.-F."/>
            <person name="Goodwin L."/>
            <person name="Pitluck S."/>
            <person name="Peters L."/>
            <person name="Mikhailova N."/>
            <person name="Teshima H."/>
            <person name="Detter J.C."/>
            <person name="Han C."/>
            <person name="Tapia R."/>
            <person name="Land M."/>
            <person name="Hauser L."/>
            <person name="Kyrpides N."/>
            <person name="Ivanova N."/>
            <person name="Pagani I."/>
            <person name="Dunn J."/>
            <person name="Taghavi S."/>
            <person name="Francis A."/>
            <person name="van der Lelie D."/>
            <person name="Woyke T."/>
        </authorList>
    </citation>
    <scope>NUCLEOTIDE SEQUENCE [LARGE SCALE GENOMIC DNA]</scope>
    <source>
        <strain evidence="3 4">BC1</strain>
    </source>
</reference>
<keyword evidence="1" id="KW-0812">Transmembrane</keyword>
<gene>
    <name evidence="3" type="ORF">Clopa_1908</name>
</gene>
<organism evidence="3 4">
    <name type="scientific">Clostridium pasteurianum BC1</name>
    <dbReference type="NCBI Taxonomy" id="86416"/>
    <lineage>
        <taxon>Bacteria</taxon>
        <taxon>Bacillati</taxon>
        <taxon>Bacillota</taxon>
        <taxon>Clostridia</taxon>
        <taxon>Eubacteriales</taxon>
        <taxon>Clostridiaceae</taxon>
        <taxon>Clostridium</taxon>
    </lineage>
</organism>
<dbReference type="PATRIC" id="fig|86416.3.peg.1879"/>